<accession>A0A7C6ECD0</accession>
<name>A0A7C6ECD0_UNCW3</name>
<comment type="caution">
    <text evidence="1">The sequence shown here is derived from an EMBL/GenBank/DDBJ whole genome shotgun (WGS) entry which is preliminary data.</text>
</comment>
<reference evidence="1" key="1">
    <citation type="journal article" date="2020" name="mSystems">
        <title>Genome- and Community-Level Interaction Insights into Carbon Utilization and Element Cycling Functions of Hydrothermarchaeota in Hydrothermal Sediment.</title>
        <authorList>
            <person name="Zhou Z."/>
            <person name="Liu Y."/>
            <person name="Xu W."/>
            <person name="Pan J."/>
            <person name="Luo Z.H."/>
            <person name="Li M."/>
        </authorList>
    </citation>
    <scope>NUCLEOTIDE SEQUENCE [LARGE SCALE GENOMIC DNA]</scope>
    <source>
        <strain evidence="1">SpSt-876</strain>
    </source>
</reference>
<gene>
    <name evidence="1" type="ORF">ENW73_03285</name>
</gene>
<dbReference type="EMBL" id="DTLI01000084">
    <property type="protein sequence ID" value="HHS51879.1"/>
    <property type="molecule type" value="Genomic_DNA"/>
</dbReference>
<organism evidence="1">
    <name type="scientific">candidate division WOR-3 bacterium</name>
    <dbReference type="NCBI Taxonomy" id="2052148"/>
    <lineage>
        <taxon>Bacteria</taxon>
        <taxon>Bacteria division WOR-3</taxon>
    </lineage>
</organism>
<dbReference type="AlphaFoldDB" id="A0A7C6ECD0"/>
<evidence type="ECO:0000313" key="1">
    <source>
        <dbReference type="EMBL" id="HHS51879.1"/>
    </source>
</evidence>
<proteinExistence type="predicted"/>
<protein>
    <submittedName>
        <fullName evidence="1">Uncharacterized protein</fullName>
    </submittedName>
</protein>
<sequence length="205" mass="22700">MPLGYSNSAAFNGQTATASNQLRCGTLSKAGGSFTIDHPLDPHGKILNHYFIEGPEMLNIYRGSATLDANGRAEVNLPNYFSALNRNPMVVVSGIGTSDVYIVEEVKNNRFVIGGKPGTKVNWIVTGERVDVSAEVIRRLMPIEQPKIGALSGRMLDDEFLSGCMEQLEREGKASGINFRTAEGRRRYEEMKNHPRLKEKEIKSR</sequence>